<proteinExistence type="predicted"/>
<dbReference type="EMBL" id="SFCI01003073">
    <property type="protein sequence ID" value="TFY73277.1"/>
    <property type="molecule type" value="Genomic_DNA"/>
</dbReference>
<accession>A0A4Y9ZGY4</accession>
<evidence type="ECO:0000313" key="2">
    <source>
        <dbReference type="Proteomes" id="UP000298061"/>
    </source>
</evidence>
<protein>
    <submittedName>
        <fullName evidence="1">Uncharacterized protein</fullName>
    </submittedName>
</protein>
<organism evidence="1 2">
    <name type="scientific">Hericium alpestre</name>
    <dbReference type="NCBI Taxonomy" id="135208"/>
    <lineage>
        <taxon>Eukaryota</taxon>
        <taxon>Fungi</taxon>
        <taxon>Dikarya</taxon>
        <taxon>Basidiomycota</taxon>
        <taxon>Agaricomycotina</taxon>
        <taxon>Agaricomycetes</taxon>
        <taxon>Russulales</taxon>
        <taxon>Hericiaceae</taxon>
        <taxon>Hericium</taxon>
    </lineage>
</organism>
<gene>
    <name evidence="1" type="ORF">EWM64_g10735</name>
</gene>
<dbReference type="Proteomes" id="UP000298061">
    <property type="component" value="Unassembled WGS sequence"/>
</dbReference>
<keyword evidence="2" id="KW-1185">Reference proteome</keyword>
<comment type="caution">
    <text evidence="1">The sequence shown here is derived from an EMBL/GenBank/DDBJ whole genome shotgun (WGS) entry which is preliminary data.</text>
</comment>
<sequence length="179" mass="20266">MPSSKARDKPPDSKPPYYIDEPRAQEINLILHDLEEHGWNCLGSFIKDVLALPNPKRKDFREQYHIQKVVAFLGPTTNAQSLVKADEIAEIMYSHRYSFPKAAHNSKNRTAAEAKRPDRAKMAQGLLEEWAVKKVESIVSAEADSASSKDIGFHLRDRFATWDSILHFSMTGILSMVKS</sequence>
<reference evidence="1 2" key="1">
    <citation type="submission" date="2019-02" db="EMBL/GenBank/DDBJ databases">
        <title>Genome sequencing of the rare red list fungi Hericium alpestre (H. flagellum).</title>
        <authorList>
            <person name="Buettner E."/>
            <person name="Kellner H."/>
        </authorList>
    </citation>
    <scope>NUCLEOTIDE SEQUENCE [LARGE SCALE GENOMIC DNA]</scope>
    <source>
        <strain evidence="1 2">DSM 108284</strain>
    </source>
</reference>
<evidence type="ECO:0000313" key="1">
    <source>
        <dbReference type="EMBL" id="TFY73277.1"/>
    </source>
</evidence>
<name>A0A4Y9ZGY4_9AGAM</name>
<dbReference type="AlphaFoldDB" id="A0A4Y9ZGY4"/>